<dbReference type="AlphaFoldDB" id="A0A195EZQ7"/>
<protein>
    <submittedName>
        <fullName evidence="1">Uncharacterized protein</fullName>
    </submittedName>
</protein>
<gene>
    <name evidence="1" type="ORF">ALC56_11866</name>
</gene>
<accession>A0A195EZQ7</accession>
<sequence length="116" mass="12662">MDTLEYPSTLRFPTRSLVGYRPPPALPFAVPGTARCYPRAIRACAIYPFVRRAVPSPHPLPASRSPTSTSACASAAIKIRTVSTTATCPAPHWSSRHERKVVKKIMACILHFVFGA</sequence>
<proteinExistence type="predicted"/>
<keyword evidence="2" id="KW-1185">Reference proteome</keyword>
<reference evidence="1 2" key="1">
    <citation type="submission" date="2016-03" db="EMBL/GenBank/DDBJ databases">
        <title>Trachymyrmex septentrionalis WGS genome.</title>
        <authorList>
            <person name="Nygaard S."/>
            <person name="Hu H."/>
            <person name="Boomsma J."/>
            <person name="Zhang G."/>
        </authorList>
    </citation>
    <scope>NUCLEOTIDE SEQUENCE [LARGE SCALE GENOMIC DNA]</scope>
    <source>
        <strain evidence="1">Tsep2-gDNA-1</strain>
        <tissue evidence="1">Whole body</tissue>
    </source>
</reference>
<evidence type="ECO:0000313" key="1">
    <source>
        <dbReference type="EMBL" id="KYN33790.1"/>
    </source>
</evidence>
<dbReference type="Proteomes" id="UP000078541">
    <property type="component" value="Unassembled WGS sequence"/>
</dbReference>
<name>A0A195EZQ7_9HYME</name>
<dbReference type="EMBL" id="KQ981891">
    <property type="protein sequence ID" value="KYN33790.1"/>
    <property type="molecule type" value="Genomic_DNA"/>
</dbReference>
<evidence type="ECO:0000313" key="2">
    <source>
        <dbReference type="Proteomes" id="UP000078541"/>
    </source>
</evidence>
<organism evidence="1 2">
    <name type="scientific">Trachymyrmex septentrionalis</name>
    <dbReference type="NCBI Taxonomy" id="34720"/>
    <lineage>
        <taxon>Eukaryota</taxon>
        <taxon>Metazoa</taxon>
        <taxon>Ecdysozoa</taxon>
        <taxon>Arthropoda</taxon>
        <taxon>Hexapoda</taxon>
        <taxon>Insecta</taxon>
        <taxon>Pterygota</taxon>
        <taxon>Neoptera</taxon>
        <taxon>Endopterygota</taxon>
        <taxon>Hymenoptera</taxon>
        <taxon>Apocrita</taxon>
        <taxon>Aculeata</taxon>
        <taxon>Formicoidea</taxon>
        <taxon>Formicidae</taxon>
        <taxon>Myrmicinae</taxon>
        <taxon>Trachymyrmex</taxon>
    </lineage>
</organism>